<dbReference type="Gene3D" id="3.30.460.10">
    <property type="entry name" value="Beta Polymerase, domain 2"/>
    <property type="match status" value="1"/>
</dbReference>
<dbReference type="InterPro" id="IPR043519">
    <property type="entry name" value="NT_sf"/>
</dbReference>
<comment type="caution">
    <text evidence="3">The sequence shown here is derived from an EMBL/GenBank/DDBJ whole genome shotgun (WGS) entry which is preliminary data.</text>
</comment>
<sequence>MWWGFVTWSAVPSCPSFCVYTTHPVCYWKNTGDWLHDTTLPCTNILVRNHFCTTSCLENSVVSLPLAAGETNQPRKPWETTSRDSWQYTNLVENVLVQWLDSTDNEDFYSQWQQLSGQLALLPGAKHSVLNLCRARILACSKYSLYRAKRSLRIAQVLYMIQADFLTIVTGILVNIPSNTPVHSLSIGSGGRLLIESVSRSLAYIWSCVGRCDTETAKTMVQKLYQQAKDKRGIVIALAVFLVDLRYQCNKAFSVAGIDESLAKLCLYILAPAASYLGIWKLQLELEEAAFHVLHPTEYESLSRHVGRILQQRSKILEYARFHICRLLSTSRKIENQIVSFTVHGRVKGLYSIYKKMKRGRKLKEIYDLIALRIIIQPRNPLKEIQACYDVRALVEQRWFPVAYRSKDFIKKPKPNGYRALHTTVILNRIPFEVQIRTEEMHRDAEYGNSAHFLYKLSQSSESPVDNYTSNESIPVAALH</sequence>
<dbReference type="SMART" id="SM00954">
    <property type="entry name" value="RelA_SpoT"/>
    <property type="match status" value="1"/>
</dbReference>
<dbReference type="Pfam" id="PF04607">
    <property type="entry name" value="RelA_SpoT"/>
    <property type="match status" value="1"/>
</dbReference>
<dbReference type="GO" id="GO:0015969">
    <property type="term" value="P:guanosine tetraphosphate metabolic process"/>
    <property type="evidence" value="ECO:0007669"/>
    <property type="project" value="InterPro"/>
</dbReference>
<name>A0AAV9IEL6_9RHOD</name>
<evidence type="ECO:0000256" key="1">
    <source>
        <dbReference type="SAM" id="SignalP"/>
    </source>
</evidence>
<evidence type="ECO:0000313" key="4">
    <source>
        <dbReference type="Proteomes" id="UP001300502"/>
    </source>
</evidence>
<feature type="domain" description="RelA/SpoT" evidence="2">
    <location>
        <begin position="345"/>
        <end position="459"/>
    </location>
</feature>
<proteinExistence type="predicted"/>
<keyword evidence="4" id="KW-1185">Reference proteome</keyword>
<gene>
    <name evidence="3" type="ORF">GAYE_SCF17G3804</name>
</gene>
<reference evidence="3 4" key="1">
    <citation type="submission" date="2022-07" db="EMBL/GenBank/DDBJ databases">
        <title>Genome-wide signatures of adaptation to extreme environments.</title>
        <authorList>
            <person name="Cho C.H."/>
            <person name="Yoon H.S."/>
        </authorList>
    </citation>
    <scope>NUCLEOTIDE SEQUENCE [LARGE SCALE GENOMIC DNA]</scope>
    <source>
        <strain evidence="3 4">108.79 E11</strain>
    </source>
</reference>
<dbReference type="EMBL" id="JANCYU010000034">
    <property type="protein sequence ID" value="KAK4525895.1"/>
    <property type="molecule type" value="Genomic_DNA"/>
</dbReference>
<dbReference type="InterPro" id="IPR007685">
    <property type="entry name" value="RelA_SpoT"/>
</dbReference>
<dbReference type="AlphaFoldDB" id="A0AAV9IEL6"/>
<dbReference type="PANTHER" id="PTHR21262:SF12">
    <property type="entry name" value="GTP DIPHOSPHOKINASE CRSH, CHLOROPLASTIC-RELATED"/>
    <property type="match status" value="1"/>
</dbReference>
<dbReference type="CDD" id="cd05399">
    <property type="entry name" value="NT_Rel-Spo_like"/>
    <property type="match status" value="1"/>
</dbReference>
<organism evidence="3 4">
    <name type="scientific">Galdieria yellowstonensis</name>
    <dbReference type="NCBI Taxonomy" id="3028027"/>
    <lineage>
        <taxon>Eukaryota</taxon>
        <taxon>Rhodophyta</taxon>
        <taxon>Bangiophyceae</taxon>
        <taxon>Galdieriales</taxon>
        <taxon>Galdieriaceae</taxon>
        <taxon>Galdieria</taxon>
    </lineage>
</organism>
<evidence type="ECO:0000259" key="2">
    <source>
        <dbReference type="SMART" id="SM00954"/>
    </source>
</evidence>
<accession>A0AAV9IEL6</accession>
<feature type="chain" id="PRO_5043754168" description="RelA/SpoT domain-containing protein" evidence="1">
    <location>
        <begin position="19"/>
        <end position="480"/>
    </location>
</feature>
<dbReference type="Proteomes" id="UP001300502">
    <property type="component" value="Unassembled WGS sequence"/>
</dbReference>
<dbReference type="PANTHER" id="PTHR21262">
    <property type="entry name" value="GUANOSINE-3',5'-BIS DIPHOSPHATE 3'-PYROPHOSPHOHYDROLASE"/>
    <property type="match status" value="1"/>
</dbReference>
<feature type="signal peptide" evidence="1">
    <location>
        <begin position="1"/>
        <end position="18"/>
    </location>
</feature>
<protein>
    <recommendedName>
        <fullName evidence="2">RelA/SpoT domain-containing protein</fullName>
    </recommendedName>
</protein>
<keyword evidence="1" id="KW-0732">Signal</keyword>
<evidence type="ECO:0000313" key="3">
    <source>
        <dbReference type="EMBL" id="KAK4525895.1"/>
    </source>
</evidence>
<dbReference type="SUPFAM" id="SSF109604">
    <property type="entry name" value="HD-domain/PDEase-like"/>
    <property type="match status" value="1"/>
</dbReference>
<dbReference type="Gene3D" id="1.10.3210.10">
    <property type="entry name" value="Hypothetical protein af1432"/>
    <property type="match status" value="1"/>
</dbReference>
<dbReference type="SUPFAM" id="SSF81301">
    <property type="entry name" value="Nucleotidyltransferase"/>
    <property type="match status" value="1"/>
</dbReference>